<organism evidence="7 8">
    <name type="scientific">Mixta theicola</name>
    <dbReference type="NCBI Taxonomy" id="1458355"/>
    <lineage>
        <taxon>Bacteria</taxon>
        <taxon>Pseudomonadati</taxon>
        <taxon>Pseudomonadota</taxon>
        <taxon>Gammaproteobacteria</taxon>
        <taxon>Enterobacterales</taxon>
        <taxon>Erwiniaceae</taxon>
        <taxon>Mixta</taxon>
    </lineage>
</organism>
<reference evidence="8" key="1">
    <citation type="submission" date="2017-09" db="EMBL/GenBank/DDBJ databases">
        <authorList>
            <person name="Palmer M."/>
            <person name="Steenkamp E.T."/>
            <person name="Coetzee M.P."/>
            <person name="Avontuur J.R."/>
            <person name="Van Zyl E."/>
            <person name="Chan W.-Y."/>
            <person name="Blom J."/>
            <person name="Venter S.N."/>
        </authorList>
    </citation>
    <scope>NUCLEOTIDE SEQUENCE [LARGE SCALE GENOMIC DNA]</scope>
    <source>
        <strain evidence="8">QC88-366</strain>
    </source>
</reference>
<dbReference type="InterPro" id="IPR040695">
    <property type="entry name" value="EcpB_C"/>
</dbReference>
<keyword evidence="4" id="KW-0732">Signal</keyword>
<accession>A0A2K1QBY5</accession>
<evidence type="ECO:0000259" key="6">
    <source>
        <dbReference type="Pfam" id="PF18649"/>
    </source>
</evidence>
<evidence type="ECO:0000256" key="4">
    <source>
        <dbReference type="ARBA" id="ARBA00022729"/>
    </source>
</evidence>
<dbReference type="Pfam" id="PF18649">
    <property type="entry name" value="EcpB_C"/>
    <property type="match status" value="1"/>
</dbReference>
<dbReference type="RefSeq" id="WP_103058781.1">
    <property type="nucleotide sequence ID" value="NZ_BSOF01000028.1"/>
</dbReference>
<dbReference type="Gene3D" id="2.60.40.10">
    <property type="entry name" value="Immunoglobulins"/>
    <property type="match status" value="1"/>
</dbReference>
<name>A0A2K1QBY5_9GAMM</name>
<protein>
    <recommendedName>
        <fullName evidence="2">Probable fimbrial chaperone EcpB</fullName>
    </recommendedName>
</protein>
<evidence type="ECO:0000313" key="8">
    <source>
        <dbReference type="Proteomes" id="UP000236345"/>
    </source>
</evidence>
<dbReference type="OrthoDB" id="8584734at2"/>
<evidence type="ECO:0000256" key="1">
    <source>
        <dbReference type="ARBA" id="ARBA00009408"/>
    </source>
</evidence>
<sequence length="225" mass="25474">MKINSLISFFLTYLIPFSVQAINIGEVTSIMPPAASTLAKEIGNPTDSARLVSLKVERISSPMENGIVIPMDSKSELLATPVNLIMPGKSKENFRIFYNGPEDDKERYYRLSWSDEPVTDYDGTTIRKQGQAMTSAIINTILVVAPRKEKFDFLRQGDTVTNKGNSSFRVISYGPCRDKTRDLGQGCRERYYLMPDVSIKLQHIDFDDRKSHIGIWHGQKYINVN</sequence>
<proteinExistence type="inferred from homology"/>
<dbReference type="InterPro" id="IPR013783">
    <property type="entry name" value="Ig-like_fold"/>
</dbReference>
<comment type="similarity">
    <text evidence="1">Belongs to the EcpB/EcpE family.</text>
</comment>
<gene>
    <name evidence="7" type="ORF">COO59_05285</name>
</gene>
<dbReference type="AlphaFoldDB" id="A0A2K1QBY5"/>
<dbReference type="Proteomes" id="UP000236345">
    <property type="component" value="Unassembled WGS sequence"/>
</dbReference>
<dbReference type="InterPro" id="IPR008962">
    <property type="entry name" value="PapD-like_sf"/>
</dbReference>
<evidence type="ECO:0000256" key="3">
    <source>
        <dbReference type="ARBA" id="ARBA00022558"/>
    </source>
</evidence>
<comment type="caution">
    <text evidence="7">The sequence shown here is derived from an EMBL/GenBank/DDBJ whole genome shotgun (WGS) entry which is preliminary data.</text>
</comment>
<dbReference type="SUPFAM" id="SSF49354">
    <property type="entry name" value="PapD-like"/>
    <property type="match status" value="1"/>
</dbReference>
<dbReference type="EMBL" id="NWUO01000003">
    <property type="protein sequence ID" value="PNS12538.1"/>
    <property type="molecule type" value="Genomic_DNA"/>
</dbReference>
<evidence type="ECO:0000256" key="5">
    <source>
        <dbReference type="ARBA" id="ARBA00023186"/>
    </source>
</evidence>
<keyword evidence="8" id="KW-1185">Reference proteome</keyword>
<keyword evidence="5" id="KW-0143">Chaperone</keyword>
<feature type="domain" description="EcpB C-terminal" evidence="6">
    <location>
        <begin position="156"/>
        <end position="224"/>
    </location>
</feature>
<evidence type="ECO:0000313" key="7">
    <source>
        <dbReference type="EMBL" id="PNS12538.1"/>
    </source>
</evidence>
<evidence type="ECO:0000256" key="2">
    <source>
        <dbReference type="ARBA" id="ARBA00014241"/>
    </source>
</evidence>
<keyword evidence="3" id="KW-1029">Fimbrium biogenesis</keyword>